<evidence type="ECO:0000313" key="2">
    <source>
        <dbReference type="EMBL" id="OPL32618.1"/>
    </source>
</evidence>
<comment type="caution">
    <text evidence="2">The sequence shown here is derived from an EMBL/GenBank/DDBJ whole genome shotgun (WGS) entry which is preliminary data.</text>
</comment>
<organism evidence="2 3">
    <name type="scientific">Mytilus galloprovincialis</name>
    <name type="common">Mediterranean mussel</name>
    <dbReference type="NCBI Taxonomy" id="29158"/>
    <lineage>
        <taxon>Eukaryota</taxon>
        <taxon>Metazoa</taxon>
        <taxon>Spiralia</taxon>
        <taxon>Lophotrochozoa</taxon>
        <taxon>Mollusca</taxon>
        <taxon>Bivalvia</taxon>
        <taxon>Autobranchia</taxon>
        <taxon>Pteriomorphia</taxon>
        <taxon>Mytilida</taxon>
        <taxon>Mytiloidea</taxon>
        <taxon>Mytilidae</taxon>
        <taxon>Mytilinae</taxon>
        <taxon>Mytilus</taxon>
    </lineage>
</organism>
<feature type="region of interest" description="Disordered" evidence="1">
    <location>
        <begin position="127"/>
        <end position="156"/>
    </location>
</feature>
<reference evidence="2 3" key="1">
    <citation type="journal article" date="2016" name="PLoS ONE">
        <title>A First Insight into the Genome of the Filter-Feeder Mussel Mytilus galloprovincialis.</title>
        <authorList>
            <person name="Murgarella M."/>
            <person name="Puiu D."/>
            <person name="Novoa B."/>
            <person name="Figueras A."/>
            <person name="Posada D."/>
            <person name="Canchaya C."/>
        </authorList>
    </citation>
    <scope>NUCLEOTIDE SEQUENCE [LARGE SCALE GENOMIC DNA]</scope>
    <source>
        <tissue evidence="2">Muscle</tissue>
    </source>
</reference>
<dbReference type="AlphaFoldDB" id="A0A3L5TSK2"/>
<proteinExistence type="predicted"/>
<name>A0A3L5TSK2_MYTGA</name>
<evidence type="ECO:0000313" key="3">
    <source>
        <dbReference type="Proteomes" id="UP000266721"/>
    </source>
</evidence>
<feature type="compositionally biased region" description="Acidic residues" evidence="1">
    <location>
        <begin position="133"/>
        <end position="143"/>
    </location>
</feature>
<gene>
    <name evidence="2" type="ORF">AM593_06439</name>
</gene>
<dbReference type="Proteomes" id="UP000266721">
    <property type="component" value="Unassembled WGS sequence"/>
</dbReference>
<protein>
    <submittedName>
        <fullName evidence="2">Uncharacterized protein</fullName>
    </submittedName>
</protein>
<dbReference type="EMBL" id="KV588080">
    <property type="protein sequence ID" value="OPL32618.1"/>
    <property type="molecule type" value="Genomic_DNA"/>
</dbReference>
<keyword evidence="3" id="KW-1185">Reference proteome</keyword>
<accession>A0A3L5TSK2</accession>
<feature type="non-terminal residue" evidence="2">
    <location>
        <position position="1"/>
    </location>
</feature>
<sequence length="156" mass="17311">MLVIALDQLIKPLEKRVIRLLGRTQDYHISTPNKESNAHGGLPTDALVNETTTTDICCPGFFIKNHHKGKCKRYNNLSSSLAMGYESTERKGLDRCINGTYGLDCMNKCNCTDAQKCDRKTGECKKCKKKCEDDDGGDDDDDDKSTVSIKGSCLTH</sequence>
<feature type="compositionally biased region" description="Polar residues" evidence="1">
    <location>
        <begin position="146"/>
        <end position="156"/>
    </location>
</feature>
<evidence type="ECO:0000256" key="1">
    <source>
        <dbReference type="SAM" id="MobiDB-lite"/>
    </source>
</evidence>